<dbReference type="InterPro" id="IPR026158">
    <property type="entry name" value="ApolipoprotB_rcpt"/>
</dbReference>
<feature type="compositionally biased region" description="Polar residues" evidence="1">
    <location>
        <begin position="661"/>
        <end position="672"/>
    </location>
</feature>
<dbReference type="KEGG" id="mmma:107146901"/>
<feature type="region of interest" description="Disordered" evidence="1">
    <location>
        <begin position="692"/>
        <end position="1018"/>
    </location>
</feature>
<dbReference type="RefSeq" id="XP_015346716.1">
    <property type="nucleotide sequence ID" value="XM_015491230.2"/>
</dbReference>
<dbReference type="GeneTree" id="ENSGT00530000065031"/>
<dbReference type="OrthoDB" id="9450656at2759"/>
<dbReference type="GO" id="GO:0030229">
    <property type="term" value="F:very-low-density lipoprotein particle receptor activity"/>
    <property type="evidence" value="ECO:0007669"/>
    <property type="project" value="TreeGrafter"/>
</dbReference>
<dbReference type="GO" id="GO:0005813">
    <property type="term" value="C:centrosome"/>
    <property type="evidence" value="ECO:0007669"/>
    <property type="project" value="Ensembl"/>
</dbReference>
<dbReference type="AlphaFoldDB" id="A0A8C6AEB1"/>
<keyword evidence="3" id="KW-1185">Reference proteome</keyword>
<organism evidence="2 3">
    <name type="scientific">Marmota marmota marmota</name>
    <name type="common">Alpine marmot</name>
    <dbReference type="NCBI Taxonomy" id="9994"/>
    <lineage>
        <taxon>Eukaryota</taxon>
        <taxon>Metazoa</taxon>
        <taxon>Chordata</taxon>
        <taxon>Craniata</taxon>
        <taxon>Vertebrata</taxon>
        <taxon>Euteleostomi</taxon>
        <taxon>Mammalia</taxon>
        <taxon>Eutheria</taxon>
        <taxon>Euarchontoglires</taxon>
        <taxon>Glires</taxon>
        <taxon>Rodentia</taxon>
        <taxon>Sciuromorpha</taxon>
        <taxon>Sciuridae</taxon>
        <taxon>Xerinae</taxon>
        <taxon>Marmotini</taxon>
        <taxon>Marmota</taxon>
    </lineage>
</organism>
<name>A0A8C6AEB1_MARMA</name>
<dbReference type="PANTHER" id="PTHR15964">
    <property type="entry name" value="APOLIPOPROTEIN B48 RECEPTOR"/>
    <property type="match status" value="1"/>
</dbReference>
<evidence type="ECO:0000256" key="1">
    <source>
        <dbReference type="SAM" id="MobiDB-lite"/>
    </source>
</evidence>
<feature type="compositionally biased region" description="Basic and acidic residues" evidence="1">
    <location>
        <begin position="507"/>
        <end position="528"/>
    </location>
</feature>
<feature type="compositionally biased region" description="Basic and acidic residues" evidence="1">
    <location>
        <begin position="619"/>
        <end position="631"/>
    </location>
</feature>
<evidence type="ECO:0000313" key="2">
    <source>
        <dbReference type="Ensembl" id="ENSMMMP00000027026.1"/>
    </source>
</evidence>
<evidence type="ECO:0000313" key="3">
    <source>
        <dbReference type="Proteomes" id="UP000694407"/>
    </source>
</evidence>
<feature type="compositionally biased region" description="Basic and acidic residues" evidence="1">
    <location>
        <begin position="448"/>
        <end position="463"/>
    </location>
</feature>
<dbReference type="GO" id="GO:0006869">
    <property type="term" value="P:lipid transport"/>
    <property type="evidence" value="ECO:0007669"/>
    <property type="project" value="InterPro"/>
</dbReference>
<feature type="compositionally biased region" description="Low complexity" evidence="1">
    <location>
        <begin position="918"/>
        <end position="930"/>
    </location>
</feature>
<feature type="compositionally biased region" description="Basic and acidic residues" evidence="1">
    <location>
        <begin position="382"/>
        <end position="415"/>
    </location>
</feature>
<feature type="compositionally biased region" description="Gly residues" evidence="1">
    <location>
        <begin position="767"/>
        <end position="782"/>
    </location>
</feature>
<feature type="region of interest" description="Disordered" evidence="1">
    <location>
        <begin position="263"/>
        <end position="322"/>
    </location>
</feature>
<feature type="compositionally biased region" description="Basic and acidic residues" evidence="1">
    <location>
        <begin position="749"/>
        <end position="763"/>
    </location>
</feature>
<dbReference type="GO" id="GO:0006641">
    <property type="term" value="P:triglyceride metabolic process"/>
    <property type="evidence" value="ECO:0007669"/>
    <property type="project" value="TreeGrafter"/>
</dbReference>
<gene>
    <name evidence="2" type="primary">APOBR</name>
</gene>
<dbReference type="PANTHER" id="PTHR15964:SF0">
    <property type="entry name" value="APOLIPOPROTEIN B RECEPTOR"/>
    <property type="match status" value="1"/>
</dbReference>
<protein>
    <submittedName>
        <fullName evidence="2">Apolipoprotein B receptor</fullName>
    </submittedName>
</protein>
<sequence>MDFLRLHLPGLHQALRGALDSFNAFLSYLIGDEVPTVQQEAQVAKELQEVAAGKPEKTVEEEAQEALEGLRDRRSQGFGKPGGPGEAGRCPEGSSAAEQTWGWGKGSSQGSQADRQDVETREAARASGDQESSTRLEAGKKSEAGSRAQQDRSGHSKEGQEPGEQEVSRGETPRNWEHEEEEEEEEVRVTEPGMARGVESEWTWHQEPEVKAGSSGQKVAGDSGETEQVVSEIAAETENFEVRGPGREEEGVVVVRNGQSIGTQGTGVVESEDRAALGREEARITSSDREQVGAALAREESDLPGVRETEYGPVPGERIPEVTGIKIQEEVKGETEVKLFPQETQVLGTEETEEAVEGQTAGREAEGPESEEEAGEGFEGDIDQHGKEAEGRQDEQIRADGARLEEEEEVQAKGDWEEEGSCLVTEAELALDKEERGDDDLEAAPEARPGEEFVEDRSKEAQRSQETLEEEWDDLKFKVTKGQEPELMGGVLTPTEQPEEGQGVQEELGRVSDLRKEEMEGRLEEHSRHMGSIDPEVPEGEDWENQRRRDRESSNTQEEKTDTEDEEEEATGGQALEAKAKGGWESDLSEIQGCAAQEGEGFVAENQGLQEIQWEEAEKDQSPGETEARETEDSEVEASGPSEADLTSRGGWRLEEAALGLQNQEDAQTSSLAPEIVEDEAVLVVRAAGAEEGPEFQESGAVWVGENGRGWNSEGREEAEGEAELVEAAEGGNRGGQDLGLEGSAGEEVTGRDGEAEAFEARAGDQAGVGGPAMVEGSGGVEGVTSGSQAARAEGAEAKVEAEGFLGEQLLEEAGGWQAREQGTDSEGQCGDHHPEGEGQRLPHVEDPGTGGQRSEAKETDPEGLEDVQGQEVQLTQQGLVEALPGPSDTAEAAGSARGDTHSSWCEALLPGPLLDVSVPRSRALLSRSSSQRRSRPSFRRVQASEEPEDPPSPQPEEGLSAPEQRPLQLEEAPEPSPPRPEGTPVPARRKTLGLGFGLAHPGMMQELQARLGRPKPQ</sequence>
<feature type="region of interest" description="Disordered" evidence="1">
    <location>
        <begin position="49"/>
        <end position="229"/>
    </location>
</feature>
<reference evidence="2" key="1">
    <citation type="submission" date="2025-08" db="UniProtKB">
        <authorList>
            <consortium name="Ensembl"/>
        </authorList>
    </citation>
    <scope>IDENTIFICATION</scope>
</reference>
<feature type="compositionally biased region" description="Basic and acidic residues" evidence="1">
    <location>
        <begin position="132"/>
        <end position="177"/>
    </location>
</feature>
<dbReference type="CTD" id="55911"/>
<accession>A0A8C6AEB1</accession>
<dbReference type="Proteomes" id="UP000694407">
    <property type="component" value="Unplaced"/>
</dbReference>
<feature type="compositionally biased region" description="Acidic residues" evidence="1">
    <location>
        <begin position="367"/>
        <end position="381"/>
    </location>
</feature>
<feature type="compositionally biased region" description="Pro residues" evidence="1">
    <location>
        <begin position="975"/>
        <end position="984"/>
    </location>
</feature>
<proteinExistence type="predicted"/>
<feature type="region of interest" description="Disordered" evidence="1">
    <location>
        <begin position="340"/>
        <end position="675"/>
    </location>
</feature>
<feature type="compositionally biased region" description="Basic and acidic residues" evidence="1">
    <location>
        <begin position="114"/>
        <end position="124"/>
    </location>
</feature>
<feature type="compositionally biased region" description="Basic and acidic residues" evidence="1">
    <location>
        <begin position="544"/>
        <end position="560"/>
    </location>
</feature>
<dbReference type="GeneID" id="107146901"/>
<feature type="compositionally biased region" description="Basic and acidic residues" evidence="1">
    <location>
        <begin position="474"/>
        <end position="484"/>
    </location>
</feature>
<feature type="compositionally biased region" description="Acidic residues" evidence="1">
    <location>
        <begin position="561"/>
        <end position="570"/>
    </location>
</feature>
<reference evidence="2" key="2">
    <citation type="submission" date="2025-09" db="UniProtKB">
        <authorList>
            <consortium name="Ensembl"/>
        </authorList>
    </citation>
    <scope>IDENTIFICATION</scope>
</reference>
<dbReference type="GO" id="GO:0005886">
    <property type="term" value="C:plasma membrane"/>
    <property type="evidence" value="ECO:0007669"/>
    <property type="project" value="Ensembl"/>
</dbReference>
<feature type="compositionally biased region" description="Acidic residues" evidence="1">
    <location>
        <begin position="717"/>
        <end position="727"/>
    </location>
</feature>
<dbReference type="Ensembl" id="ENSMMMT00000030574.1">
    <property type="protein sequence ID" value="ENSMMMP00000027026.1"/>
    <property type="gene ID" value="ENSMMMG00000023633.1"/>
</dbReference>
<feature type="compositionally biased region" description="Basic and acidic residues" evidence="1">
    <location>
        <begin position="830"/>
        <end position="847"/>
    </location>
</feature>
<feature type="compositionally biased region" description="Low complexity" evidence="1">
    <location>
        <begin position="783"/>
        <end position="793"/>
    </location>
</feature>
<feature type="compositionally biased region" description="Basic and acidic residues" evidence="1">
    <location>
        <begin position="198"/>
        <end position="210"/>
    </location>
</feature>
<feature type="compositionally biased region" description="Basic and acidic residues" evidence="1">
    <location>
        <begin position="271"/>
        <end position="310"/>
    </location>
</feature>